<dbReference type="AlphaFoldDB" id="A0AAW1F008"/>
<dbReference type="EMBL" id="JBCEZU010000112">
    <property type="protein sequence ID" value="KAK9527490.1"/>
    <property type="molecule type" value="Genomic_DNA"/>
</dbReference>
<organism evidence="1 2">
    <name type="scientific">Zoarces viviparus</name>
    <name type="common">Viviparous eelpout</name>
    <name type="synonym">Blennius viviparus</name>
    <dbReference type="NCBI Taxonomy" id="48416"/>
    <lineage>
        <taxon>Eukaryota</taxon>
        <taxon>Metazoa</taxon>
        <taxon>Chordata</taxon>
        <taxon>Craniata</taxon>
        <taxon>Vertebrata</taxon>
        <taxon>Euteleostomi</taxon>
        <taxon>Actinopterygii</taxon>
        <taxon>Neopterygii</taxon>
        <taxon>Teleostei</taxon>
        <taxon>Neoteleostei</taxon>
        <taxon>Acanthomorphata</taxon>
        <taxon>Eupercaria</taxon>
        <taxon>Perciformes</taxon>
        <taxon>Cottioidei</taxon>
        <taxon>Zoarcales</taxon>
        <taxon>Zoarcidae</taxon>
        <taxon>Zoarcinae</taxon>
        <taxon>Zoarces</taxon>
    </lineage>
</organism>
<dbReference type="Proteomes" id="UP001488805">
    <property type="component" value="Unassembled WGS sequence"/>
</dbReference>
<name>A0AAW1F008_ZOAVI</name>
<accession>A0AAW1F008</accession>
<sequence>MPVRAVRQISFNLGFLCGRRLSVVRPVLSSSPRWFDGAGLLSRQRPLTSLGSHVTAITGFQTGDRFCISPSLLCTAPRDPLRVPVFPPRLSPFRAATMQRNKPSVITERVAARV</sequence>
<protein>
    <submittedName>
        <fullName evidence="1">Uncharacterized protein</fullName>
    </submittedName>
</protein>
<evidence type="ECO:0000313" key="2">
    <source>
        <dbReference type="Proteomes" id="UP001488805"/>
    </source>
</evidence>
<reference evidence="1 2" key="1">
    <citation type="journal article" date="2024" name="Genome Biol. Evol.">
        <title>Chromosome-level genome assembly of the viviparous eelpout Zoarces viviparus.</title>
        <authorList>
            <person name="Fuhrmann N."/>
            <person name="Brasseur M.V."/>
            <person name="Bakowski C.E."/>
            <person name="Podsiadlowski L."/>
            <person name="Prost S."/>
            <person name="Krehenwinkel H."/>
            <person name="Mayer C."/>
        </authorList>
    </citation>
    <scope>NUCLEOTIDE SEQUENCE [LARGE SCALE GENOMIC DNA]</scope>
    <source>
        <strain evidence="1">NO-MEL_2022_Ind0_liver</strain>
    </source>
</reference>
<gene>
    <name evidence="1" type="ORF">VZT92_014048</name>
</gene>
<keyword evidence="2" id="KW-1185">Reference proteome</keyword>
<proteinExistence type="predicted"/>
<evidence type="ECO:0000313" key="1">
    <source>
        <dbReference type="EMBL" id="KAK9527490.1"/>
    </source>
</evidence>
<comment type="caution">
    <text evidence="1">The sequence shown here is derived from an EMBL/GenBank/DDBJ whole genome shotgun (WGS) entry which is preliminary data.</text>
</comment>